<organism evidence="1 2">
    <name type="scientific">Folsomia candida</name>
    <name type="common">Springtail</name>
    <dbReference type="NCBI Taxonomy" id="158441"/>
    <lineage>
        <taxon>Eukaryota</taxon>
        <taxon>Metazoa</taxon>
        <taxon>Ecdysozoa</taxon>
        <taxon>Arthropoda</taxon>
        <taxon>Hexapoda</taxon>
        <taxon>Collembola</taxon>
        <taxon>Entomobryomorpha</taxon>
        <taxon>Isotomoidea</taxon>
        <taxon>Isotomidae</taxon>
        <taxon>Proisotominae</taxon>
        <taxon>Folsomia</taxon>
    </lineage>
</organism>
<keyword evidence="2" id="KW-1185">Reference proteome</keyword>
<dbReference type="Proteomes" id="UP000198287">
    <property type="component" value="Unassembled WGS sequence"/>
</dbReference>
<reference evidence="1 2" key="1">
    <citation type="submission" date="2015-12" db="EMBL/GenBank/DDBJ databases">
        <title>The genome of Folsomia candida.</title>
        <authorList>
            <person name="Faddeeva A."/>
            <person name="Derks M.F."/>
            <person name="Anvar Y."/>
            <person name="Smit S."/>
            <person name="Van Straalen N."/>
            <person name="Roelofs D."/>
        </authorList>
    </citation>
    <scope>NUCLEOTIDE SEQUENCE [LARGE SCALE GENOMIC DNA]</scope>
    <source>
        <strain evidence="1 2">VU population</strain>
        <tissue evidence="1">Whole body</tissue>
    </source>
</reference>
<gene>
    <name evidence="1" type="ORF">Fcan01_19296</name>
</gene>
<proteinExistence type="predicted"/>
<protein>
    <submittedName>
        <fullName evidence="1">Uncharacterized protein</fullName>
    </submittedName>
</protein>
<accession>A0A226DKH5</accession>
<comment type="caution">
    <text evidence="1">The sequence shown here is derived from an EMBL/GenBank/DDBJ whole genome shotgun (WGS) entry which is preliminary data.</text>
</comment>
<name>A0A226DKH5_FOLCA</name>
<dbReference type="AlphaFoldDB" id="A0A226DKH5"/>
<evidence type="ECO:0000313" key="1">
    <source>
        <dbReference type="EMBL" id="OXA46035.1"/>
    </source>
</evidence>
<evidence type="ECO:0000313" key="2">
    <source>
        <dbReference type="Proteomes" id="UP000198287"/>
    </source>
</evidence>
<dbReference type="EMBL" id="LNIX01000016">
    <property type="protein sequence ID" value="OXA46035.1"/>
    <property type="molecule type" value="Genomic_DNA"/>
</dbReference>
<sequence>MRAICQKEGSFTTCHSQVLQLRGRRRRPYAADAADDGTILRAAAAEKFDFLYLQHCDAAPPTPPKIHQKLAPPTPKIFSYNGSTGTPKRFDAMATFAFATPTNPAQKTMLSLIQIPATNSILIRILEIRWERGGGVQCGYDIKLVLDDSWETEGRVEMHALLEHNFPSVKLRQAYQAALCCIFKLWHGILSWTSGEAFLLNHSASPIRNKQPLKHIFRNTTAYGLGDAETNVSLNFSGDKFTFEGSINASRLFFVGDFVSNSYECSPFIPDAIDRYVGEDEYFAELKDLFVSLKFTLNTPFTGKMSITDYQIGFNNLFSFEWNFKNVTKVNGDARFDLND</sequence>